<name>A0A7S6P218_9PHYC</name>
<sequence length="129" mass="14745">MKTYAIDKYGCNRGGLICGNMVMMRRKLFDKIGTIQRAPHRQRLIQFGGDLTIDQFRENNVVDVEKPKEIEIEPLPERVIPIVSNTKKLSDITSASGKNETLRLKREKPLKRNQNNLETALGLIIKTKP</sequence>
<protein>
    <submittedName>
        <fullName evidence="1">Uncharacterized protein</fullName>
    </submittedName>
</protein>
<dbReference type="EMBL" id="MK522035">
    <property type="protein sequence ID" value="QOR60271.1"/>
    <property type="molecule type" value="Genomic_DNA"/>
</dbReference>
<evidence type="ECO:0000313" key="1">
    <source>
        <dbReference type="EMBL" id="QOR60271.1"/>
    </source>
</evidence>
<accession>A0A7S6P218</accession>
<proteinExistence type="predicted"/>
<reference evidence="1" key="1">
    <citation type="submission" date="2019-02" db="EMBL/GenBank/DDBJ databases">
        <authorList>
            <person name="Bachy C."/>
            <person name="Yung C.-M."/>
            <person name="Roux S."/>
            <person name="Sullivan M.B."/>
            <person name="Worden A.Z."/>
        </authorList>
    </citation>
    <scope>NUCLEOTIDE SEQUENCE</scope>
    <source>
        <strain evidence="1">BII-V1</strain>
    </source>
</reference>
<organism evidence="1">
    <name type="scientific">Bathycoccus sp. RCC716 virus 1</name>
    <dbReference type="NCBI Taxonomy" id="2530038"/>
    <lineage>
        <taxon>Viruses</taxon>
        <taxon>Varidnaviria</taxon>
        <taxon>Bamfordvirae</taxon>
        <taxon>Nucleocytoviricota</taxon>
        <taxon>Megaviricetes</taxon>
        <taxon>Algavirales</taxon>
        <taxon>Phycodnaviridae</taxon>
        <taxon>Prasinovirus</taxon>
    </lineage>
</organism>